<dbReference type="HOGENOM" id="CLU_057821_0_0_0"/>
<dbReference type="Gene3D" id="3.10.180.10">
    <property type="entry name" value="2,3-Dihydroxybiphenyl 1,2-Dioxygenase, domain 1"/>
    <property type="match status" value="2"/>
</dbReference>
<dbReference type="InterPro" id="IPR029068">
    <property type="entry name" value="Glyas_Bleomycin-R_OHBP_Dase"/>
</dbReference>
<dbReference type="InParanoid" id="D1C9X2"/>
<dbReference type="PROSITE" id="PS51819">
    <property type="entry name" value="VOC"/>
    <property type="match status" value="2"/>
</dbReference>
<reference evidence="3" key="1">
    <citation type="submission" date="2009-11" db="EMBL/GenBank/DDBJ databases">
        <title>The complete chromosome 2 of Sphaerobacter thermophilus DSM 20745.</title>
        <authorList>
            <person name="Lucas S."/>
            <person name="Copeland A."/>
            <person name="Lapidus A."/>
            <person name="Glavina del Rio T."/>
            <person name="Dalin E."/>
            <person name="Tice H."/>
            <person name="Bruce D."/>
            <person name="Goodwin L."/>
            <person name="Pitluck S."/>
            <person name="Kyrpides N."/>
            <person name="Mavromatis K."/>
            <person name="Ivanova N."/>
            <person name="Mikhailova N."/>
            <person name="LaButti K.M."/>
            <person name="Clum A."/>
            <person name="Sun H.I."/>
            <person name="Brettin T."/>
            <person name="Detter J.C."/>
            <person name="Han C."/>
            <person name="Larimer F."/>
            <person name="Land M."/>
            <person name="Hauser L."/>
            <person name="Markowitz V."/>
            <person name="Cheng J.F."/>
            <person name="Hugenholtz P."/>
            <person name="Woyke T."/>
            <person name="Wu D."/>
            <person name="Steenblock K."/>
            <person name="Schneider S."/>
            <person name="Pukall R."/>
            <person name="Goeker M."/>
            <person name="Klenk H.P."/>
            <person name="Eisen J.A."/>
        </authorList>
    </citation>
    <scope>NUCLEOTIDE SEQUENCE [LARGE SCALE GENOMIC DNA]</scope>
    <source>
        <strain evidence="3">ATCC 49802 / DSM 20745 / S 6022</strain>
    </source>
</reference>
<dbReference type="FunCoup" id="D1C9X2">
    <property type="interactions" value="6"/>
</dbReference>
<dbReference type="PANTHER" id="PTHR36110">
    <property type="entry name" value="RING-CLEAVING DIOXYGENASE MHQE-RELATED"/>
    <property type="match status" value="1"/>
</dbReference>
<dbReference type="CDD" id="cd08347">
    <property type="entry name" value="PcpA_C_like"/>
    <property type="match status" value="1"/>
</dbReference>
<keyword evidence="2" id="KW-0560">Oxidoreductase</keyword>
<dbReference type="Proteomes" id="UP000002027">
    <property type="component" value="Chromosome 2"/>
</dbReference>
<keyword evidence="2" id="KW-0223">Dioxygenase</keyword>
<dbReference type="RefSeq" id="WP_012873650.1">
    <property type="nucleotide sequence ID" value="NC_013524.1"/>
</dbReference>
<accession>D1C9X2</accession>
<evidence type="ECO:0000259" key="1">
    <source>
        <dbReference type="PROSITE" id="PS51819"/>
    </source>
</evidence>
<gene>
    <name evidence="2" type="ordered locus">Sthe_3215</name>
</gene>
<dbReference type="InterPro" id="IPR037523">
    <property type="entry name" value="VOC_core"/>
</dbReference>
<feature type="domain" description="VOC" evidence="1">
    <location>
        <begin position="154"/>
        <end position="273"/>
    </location>
</feature>
<proteinExistence type="predicted"/>
<dbReference type="InterPro" id="IPR052537">
    <property type="entry name" value="Extradiol_RC_dioxygenase"/>
</dbReference>
<sequence length="318" mass="35242">MADTIPGIHHITSISSDPQRNLDFYTDVLGLRLIKVTVNFDVPGTYHFYYGDEVGTPGTILTIFPWPHLSRRPPGTGQVVVTAFAIPSGSTGYWVDRLTSHGVTVERPAARLDEEVIAFADHDGLQYELITRDDGPAQRVWAGGPVPAEHAIRGFHGATIWVTTLEPTARLLTDLMEFRLVSEENDRLRFEVGEGPSRAVIDVASPPSAPRGEEGAGTVHHIAWRTPNDATQSAWRERLIEAGFHVTPVRDRQYFRSIYFREPGGVLFEIATDGPGFTVDEPVEELGTSLKLPPWYESRRAEIEQALPPLDRLTRSGG</sequence>
<dbReference type="eggNOG" id="COG0346">
    <property type="taxonomic scope" value="Bacteria"/>
</dbReference>
<dbReference type="GO" id="GO:0051213">
    <property type="term" value="F:dioxygenase activity"/>
    <property type="evidence" value="ECO:0007669"/>
    <property type="project" value="UniProtKB-KW"/>
</dbReference>
<name>D1C9X2_SPHTD</name>
<reference evidence="2 3" key="2">
    <citation type="journal article" date="2010" name="Stand. Genomic Sci.">
        <title>Complete genome sequence of Desulfohalobium retbaense type strain (HR(100)).</title>
        <authorList>
            <person name="Spring S."/>
            <person name="Nolan M."/>
            <person name="Lapidus A."/>
            <person name="Glavina Del Rio T."/>
            <person name="Copeland A."/>
            <person name="Tice H."/>
            <person name="Cheng J.F."/>
            <person name="Lucas S."/>
            <person name="Land M."/>
            <person name="Chen F."/>
            <person name="Bruce D."/>
            <person name="Goodwin L."/>
            <person name="Pitluck S."/>
            <person name="Ivanova N."/>
            <person name="Mavromatis K."/>
            <person name="Mikhailova N."/>
            <person name="Pati A."/>
            <person name="Chen A."/>
            <person name="Palaniappan K."/>
            <person name="Hauser L."/>
            <person name="Chang Y.J."/>
            <person name="Jeffries C.D."/>
            <person name="Munk C."/>
            <person name="Kiss H."/>
            <person name="Chain P."/>
            <person name="Han C."/>
            <person name="Brettin T."/>
            <person name="Detter J.C."/>
            <person name="Schuler E."/>
            <person name="Goker M."/>
            <person name="Rohde M."/>
            <person name="Bristow J."/>
            <person name="Eisen J.A."/>
            <person name="Markowitz V."/>
            <person name="Hugenholtz P."/>
            <person name="Kyrpides N.C."/>
            <person name="Klenk H.P."/>
        </authorList>
    </citation>
    <scope>NUCLEOTIDE SEQUENCE [LARGE SCALE GENOMIC DNA]</scope>
    <source>
        <strain evidence="3">ATCC 49802 / DSM 20745 / S 6022</strain>
    </source>
</reference>
<dbReference type="OrthoDB" id="9785698at2"/>
<dbReference type="KEGG" id="sti:Sthe_3215"/>
<dbReference type="EMBL" id="CP001824">
    <property type="protein sequence ID" value="ACZ40615.1"/>
    <property type="molecule type" value="Genomic_DNA"/>
</dbReference>
<dbReference type="SUPFAM" id="SSF54593">
    <property type="entry name" value="Glyoxalase/Bleomycin resistance protein/Dihydroxybiphenyl dioxygenase"/>
    <property type="match status" value="1"/>
</dbReference>
<dbReference type="Pfam" id="PF00903">
    <property type="entry name" value="Glyoxalase"/>
    <property type="match status" value="2"/>
</dbReference>
<dbReference type="InterPro" id="IPR004360">
    <property type="entry name" value="Glyas_Fos-R_dOase_dom"/>
</dbReference>
<feature type="domain" description="VOC" evidence="1">
    <location>
        <begin position="7"/>
        <end position="132"/>
    </location>
</feature>
<dbReference type="PANTHER" id="PTHR36110:SF2">
    <property type="entry name" value="RING-CLEAVING DIOXYGENASE MHQE-RELATED"/>
    <property type="match status" value="1"/>
</dbReference>
<dbReference type="STRING" id="479434.Sthe_3215"/>
<evidence type="ECO:0000313" key="2">
    <source>
        <dbReference type="EMBL" id="ACZ40615.1"/>
    </source>
</evidence>
<dbReference type="AlphaFoldDB" id="D1C9X2"/>
<protein>
    <submittedName>
        <fullName evidence="2">Glyoxalase/bleomycin resistance protein/dioxygenase</fullName>
    </submittedName>
</protein>
<organism evidence="2 3">
    <name type="scientific">Sphaerobacter thermophilus (strain ATCC 49802 / DSM 20745 / KCCM 41009 / NCIMB 13125 / S 6022)</name>
    <dbReference type="NCBI Taxonomy" id="479434"/>
    <lineage>
        <taxon>Bacteria</taxon>
        <taxon>Pseudomonadati</taxon>
        <taxon>Thermomicrobiota</taxon>
        <taxon>Thermomicrobia</taxon>
        <taxon>Sphaerobacterales</taxon>
        <taxon>Sphaerobacterineae</taxon>
        <taxon>Sphaerobacteraceae</taxon>
        <taxon>Sphaerobacter</taxon>
    </lineage>
</organism>
<keyword evidence="3" id="KW-1185">Reference proteome</keyword>
<evidence type="ECO:0000313" key="3">
    <source>
        <dbReference type="Proteomes" id="UP000002027"/>
    </source>
</evidence>